<reference evidence="1 2" key="1">
    <citation type="journal article" date="2021" name="Plant Biotechnol. J.">
        <title>Multi-omics assisted identification of the key and species-specific regulatory components of drought-tolerant mechanisms in Gossypium stocksii.</title>
        <authorList>
            <person name="Yu D."/>
            <person name="Ke L."/>
            <person name="Zhang D."/>
            <person name="Wu Y."/>
            <person name="Sun Y."/>
            <person name="Mei J."/>
            <person name="Sun J."/>
            <person name="Sun Y."/>
        </authorList>
    </citation>
    <scope>NUCLEOTIDE SEQUENCE [LARGE SCALE GENOMIC DNA]</scope>
    <source>
        <strain evidence="2">cv. E1</strain>
        <tissue evidence="1">Leaf</tissue>
    </source>
</reference>
<dbReference type="Proteomes" id="UP000828251">
    <property type="component" value="Unassembled WGS sequence"/>
</dbReference>
<accession>A0A9D3VJF4</accession>
<name>A0A9D3VJF4_9ROSI</name>
<keyword evidence="2" id="KW-1185">Reference proteome</keyword>
<comment type="caution">
    <text evidence="1">The sequence shown here is derived from an EMBL/GenBank/DDBJ whole genome shotgun (WGS) entry which is preliminary data.</text>
</comment>
<dbReference type="AlphaFoldDB" id="A0A9D3VJF4"/>
<proteinExistence type="predicted"/>
<sequence length="142" mass="16180">MGPCTSEFRSLDNKVWPFLAPLNCNILHCWISSLLHLPDMDREGNDVIDFILHRLEVELGKKREKTREMAEQLRADGAAVEALENKRLMLINERDEKVAVKKAVDKLVFDFLEADDNMNFAAQRAMLNRIVALMSRDAAPGV</sequence>
<dbReference type="EMBL" id="JAIQCV010000007">
    <property type="protein sequence ID" value="KAH1083224.1"/>
    <property type="molecule type" value="Genomic_DNA"/>
</dbReference>
<protein>
    <submittedName>
        <fullName evidence="1">Uncharacterized protein</fullName>
    </submittedName>
</protein>
<evidence type="ECO:0000313" key="2">
    <source>
        <dbReference type="Proteomes" id="UP000828251"/>
    </source>
</evidence>
<organism evidence="1 2">
    <name type="scientific">Gossypium stocksii</name>
    <dbReference type="NCBI Taxonomy" id="47602"/>
    <lineage>
        <taxon>Eukaryota</taxon>
        <taxon>Viridiplantae</taxon>
        <taxon>Streptophyta</taxon>
        <taxon>Embryophyta</taxon>
        <taxon>Tracheophyta</taxon>
        <taxon>Spermatophyta</taxon>
        <taxon>Magnoliopsida</taxon>
        <taxon>eudicotyledons</taxon>
        <taxon>Gunneridae</taxon>
        <taxon>Pentapetalae</taxon>
        <taxon>rosids</taxon>
        <taxon>malvids</taxon>
        <taxon>Malvales</taxon>
        <taxon>Malvaceae</taxon>
        <taxon>Malvoideae</taxon>
        <taxon>Gossypium</taxon>
    </lineage>
</organism>
<evidence type="ECO:0000313" key="1">
    <source>
        <dbReference type="EMBL" id="KAH1083224.1"/>
    </source>
</evidence>
<gene>
    <name evidence="1" type="ORF">J1N35_022985</name>
</gene>
<dbReference type="OrthoDB" id="989852at2759"/>